<evidence type="ECO:0000256" key="1">
    <source>
        <dbReference type="ARBA" id="ARBA00023015"/>
    </source>
</evidence>
<dbReference type="PANTHER" id="PTHR38445">
    <property type="entry name" value="HTH-TYPE TRANSCRIPTIONAL REPRESSOR YTRA"/>
    <property type="match status" value="1"/>
</dbReference>
<dbReference type="SMART" id="SM00345">
    <property type="entry name" value="HTH_GNTR"/>
    <property type="match status" value="1"/>
</dbReference>
<evidence type="ECO:0000313" key="5">
    <source>
        <dbReference type="EMBL" id="PPU85046.1"/>
    </source>
</evidence>
<dbReference type="PANTHER" id="PTHR38445:SF7">
    <property type="entry name" value="GNTR-FAMILY TRANSCRIPTIONAL REGULATOR"/>
    <property type="match status" value="1"/>
</dbReference>
<accession>A0A2P5Z8T4</accession>
<feature type="domain" description="HTH gntR-type" evidence="4">
    <location>
        <begin position="14"/>
        <end position="82"/>
    </location>
</feature>
<dbReference type="RefSeq" id="WP_010344176.1">
    <property type="nucleotide sequence ID" value="NZ_CP132343.1"/>
</dbReference>
<evidence type="ECO:0000256" key="2">
    <source>
        <dbReference type="ARBA" id="ARBA00023125"/>
    </source>
</evidence>
<dbReference type="GeneID" id="93879924"/>
<dbReference type="GO" id="GO:0003677">
    <property type="term" value="F:DNA binding"/>
    <property type="evidence" value="ECO:0007669"/>
    <property type="project" value="UniProtKB-KW"/>
</dbReference>
<sequence>MDATHLHVQPSAPEPIYRQIAEQIRRLVAAGQLRPGDGLPSVREVAATHAVNPMTVSRAYSQLEAEGVLERLRGRGMAIAATAAAPQRQGQRLELIEPRLQELVRHCRELGLPSPPVIERLEQLFGEPGDE</sequence>
<proteinExistence type="predicted"/>
<protein>
    <submittedName>
        <fullName evidence="5">GntR family transcriptional regulator</fullName>
    </submittedName>
</protein>
<dbReference type="CDD" id="cd07377">
    <property type="entry name" value="WHTH_GntR"/>
    <property type="match status" value="1"/>
</dbReference>
<dbReference type="Gene3D" id="1.10.10.10">
    <property type="entry name" value="Winged helix-like DNA-binding domain superfamily/Winged helix DNA-binding domain"/>
    <property type="match status" value="1"/>
</dbReference>
<keyword evidence="3" id="KW-0804">Transcription</keyword>
<dbReference type="AlphaFoldDB" id="A0A2P5Z8T4"/>
<dbReference type="OrthoDB" id="9804020at2"/>
<name>A0A2P5Z8T4_9XANT</name>
<gene>
    <name evidence="5" type="ORF">XsacCFBP4641_00135</name>
</gene>
<dbReference type="InterPro" id="IPR036390">
    <property type="entry name" value="WH_DNA-bd_sf"/>
</dbReference>
<organism evidence="5 6">
    <name type="scientific">Xanthomonas sacchari</name>
    <dbReference type="NCBI Taxonomy" id="56458"/>
    <lineage>
        <taxon>Bacteria</taxon>
        <taxon>Pseudomonadati</taxon>
        <taxon>Pseudomonadota</taxon>
        <taxon>Gammaproteobacteria</taxon>
        <taxon>Lysobacterales</taxon>
        <taxon>Lysobacteraceae</taxon>
        <taxon>Xanthomonas</taxon>
    </lineage>
</organism>
<reference evidence="5 6" key="1">
    <citation type="submission" date="2016-08" db="EMBL/GenBank/DDBJ databases">
        <authorList>
            <person name="Seilhamer J.J."/>
        </authorList>
    </citation>
    <scope>NUCLEOTIDE SEQUENCE [LARGE SCALE GENOMIC DNA]</scope>
    <source>
        <strain evidence="5 6">CFBP4641</strain>
    </source>
</reference>
<evidence type="ECO:0000313" key="6">
    <source>
        <dbReference type="Proteomes" id="UP000247346"/>
    </source>
</evidence>
<dbReference type="PROSITE" id="PS50949">
    <property type="entry name" value="HTH_GNTR"/>
    <property type="match status" value="1"/>
</dbReference>
<keyword evidence="2" id="KW-0238">DNA-binding</keyword>
<evidence type="ECO:0000256" key="3">
    <source>
        <dbReference type="ARBA" id="ARBA00023163"/>
    </source>
</evidence>
<dbReference type="InterPro" id="IPR000524">
    <property type="entry name" value="Tscrpt_reg_HTH_GntR"/>
</dbReference>
<comment type="caution">
    <text evidence="5">The sequence shown here is derived from an EMBL/GenBank/DDBJ whole genome shotgun (WGS) entry which is preliminary data.</text>
</comment>
<evidence type="ECO:0000259" key="4">
    <source>
        <dbReference type="PROSITE" id="PS50949"/>
    </source>
</evidence>
<dbReference type="SUPFAM" id="SSF46785">
    <property type="entry name" value="Winged helix' DNA-binding domain"/>
    <property type="match status" value="1"/>
</dbReference>
<dbReference type="Pfam" id="PF00392">
    <property type="entry name" value="GntR"/>
    <property type="match status" value="1"/>
</dbReference>
<dbReference type="EMBL" id="MDEK01000001">
    <property type="protein sequence ID" value="PPU85046.1"/>
    <property type="molecule type" value="Genomic_DNA"/>
</dbReference>
<dbReference type="InterPro" id="IPR036388">
    <property type="entry name" value="WH-like_DNA-bd_sf"/>
</dbReference>
<dbReference type="GO" id="GO:0003700">
    <property type="term" value="F:DNA-binding transcription factor activity"/>
    <property type="evidence" value="ECO:0007669"/>
    <property type="project" value="InterPro"/>
</dbReference>
<keyword evidence="1" id="KW-0805">Transcription regulation</keyword>
<dbReference type="Proteomes" id="UP000247346">
    <property type="component" value="Unassembled WGS sequence"/>
</dbReference>